<keyword evidence="2" id="KW-0812">Transmembrane</keyword>
<feature type="compositionally biased region" description="Basic and acidic residues" evidence="1">
    <location>
        <begin position="456"/>
        <end position="466"/>
    </location>
</feature>
<evidence type="ECO:0000313" key="4">
    <source>
        <dbReference type="Proteomes" id="UP000245812"/>
    </source>
</evidence>
<keyword evidence="2" id="KW-1133">Transmembrane helix</keyword>
<feature type="region of interest" description="Disordered" evidence="1">
    <location>
        <begin position="296"/>
        <end position="475"/>
    </location>
</feature>
<protein>
    <submittedName>
        <fullName evidence="3">Uncharacterized protein</fullName>
    </submittedName>
</protein>
<accession>A0A316HSL1</accession>
<evidence type="ECO:0000256" key="2">
    <source>
        <dbReference type="SAM" id="Phobius"/>
    </source>
</evidence>
<dbReference type="Proteomes" id="UP000245812">
    <property type="component" value="Unassembled WGS sequence"/>
</dbReference>
<feature type="region of interest" description="Disordered" evidence="1">
    <location>
        <begin position="86"/>
        <end position="127"/>
    </location>
</feature>
<feature type="compositionally biased region" description="Low complexity" evidence="1">
    <location>
        <begin position="321"/>
        <end position="333"/>
    </location>
</feature>
<evidence type="ECO:0000256" key="1">
    <source>
        <dbReference type="SAM" id="MobiDB-lite"/>
    </source>
</evidence>
<feature type="compositionally biased region" description="Polar residues" evidence="1">
    <location>
        <begin position="410"/>
        <end position="427"/>
    </location>
</feature>
<feature type="compositionally biased region" description="Pro residues" evidence="1">
    <location>
        <begin position="89"/>
        <end position="106"/>
    </location>
</feature>
<dbReference type="PRINTS" id="PR01217">
    <property type="entry name" value="PRICHEXTENSN"/>
</dbReference>
<name>A0A316HSL1_9GAMM</name>
<comment type="caution">
    <text evidence="3">The sequence shown here is derived from an EMBL/GenBank/DDBJ whole genome shotgun (WGS) entry which is preliminary data.</text>
</comment>
<gene>
    <name evidence="3" type="ORF">C7456_1119</name>
</gene>
<feature type="compositionally biased region" description="Low complexity" evidence="1">
    <location>
        <begin position="381"/>
        <end position="406"/>
    </location>
</feature>
<feature type="transmembrane region" description="Helical" evidence="2">
    <location>
        <begin position="41"/>
        <end position="67"/>
    </location>
</feature>
<keyword evidence="2" id="KW-0472">Membrane</keyword>
<keyword evidence="4" id="KW-1185">Reference proteome</keyword>
<proteinExistence type="predicted"/>
<sequence>MPPAEKPSGSRVVTLLPSPREAAQRALVYRRRRAERPRERGLRIAAFVGTLLVHLLVLVGAILGPAYELVEPPPQNAEPLQVRLITHAPEPPPPPPPVRGLPPRKPGPTHRGSAVPNAPRRVERSAAAPAVAALQPVPVPAPQPPVITVTAEPATIKLAPVAAPRPPASLPRPKPSPELKPVPLAGEPPQVALDTPPVPKPVPPKFQPEPMRKPQPEGNQPLQTPPSLTLPELPAQAPPAVSAPSIALDATPPKPAVTPSTMALAQPESPASPPTQELEAVPLPAQLAPQVNLQPQLSAPAPSVPRERTQVQAPTIRLAEPELAPVPAAEQAPSVQVERPAAPSLDTRTIQAPRPSLPAIARPQLSVASEPSSSRGEEAAKAPAANSEAQASSVAAPENAAAESSAKGAQESSAPQTTPQGSETATPGQPEGTANAAPSANANANGQATPSPAHGRGSEGEGKLGEHAQAGAAEGAEKGRFGSYIQLQPHGDTQIMEHRAPNIGYRPTRFEQDWTPEGESSIDTALRRAVEKTTIKHTFHLPRGVRVECKLLPLMPVALFGCDNPDPPPRPVADKVYERMHLAPANPLLPLADATGAPASAATAAAPIKLDDSAECAAARVAGGPLPPGCATEAAAPVRPALAAPARSSSSWVPASDQF</sequence>
<dbReference type="EMBL" id="QGHC01000011">
    <property type="protein sequence ID" value="PWK84331.1"/>
    <property type="molecule type" value="Genomic_DNA"/>
</dbReference>
<feature type="region of interest" description="Disordered" evidence="1">
    <location>
        <begin position="160"/>
        <end position="281"/>
    </location>
</feature>
<organism evidence="3 4">
    <name type="scientific">Fulvimonas soli</name>
    <dbReference type="NCBI Taxonomy" id="155197"/>
    <lineage>
        <taxon>Bacteria</taxon>
        <taxon>Pseudomonadati</taxon>
        <taxon>Pseudomonadota</taxon>
        <taxon>Gammaproteobacteria</taxon>
        <taxon>Lysobacterales</taxon>
        <taxon>Rhodanobacteraceae</taxon>
        <taxon>Fulvimonas</taxon>
    </lineage>
</organism>
<feature type="compositionally biased region" description="Low complexity" evidence="1">
    <location>
        <begin position="434"/>
        <end position="448"/>
    </location>
</feature>
<reference evidence="3 4" key="1">
    <citation type="submission" date="2018-05" db="EMBL/GenBank/DDBJ databases">
        <title>Genomic Encyclopedia of Type Strains, Phase IV (KMG-IV): sequencing the most valuable type-strain genomes for metagenomic binning, comparative biology and taxonomic classification.</title>
        <authorList>
            <person name="Goeker M."/>
        </authorList>
    </citation>
    <scope>NUCLEOTIDE SEQUENCE [LARGE SCALE GENOMIC DNA]</scope>
    <source>
        <strain evidence="3 4">DSM 14263</strain>
    </source>
</reference>
<feature type="compositionally biased region" description="Low complexity" evidence="1">
    <location>
        <begin position="220"/>
        <end position="247"/>
    </location>
</feature>
<evidence type="ECO:0000313" key="3">
    <source>
        <dbReference type="EMBL" id="PWK84331.1"/>
    </source>
</evidence>
<feature type="compositionally biased region" description="Pro residues" evidence="1">
    <location>
        <begin position="196"/>
        <end position="207"/>
    </location>
</feature>
<dbReference type="AlphaFoldDB" id="A0A316HSL1"/>
<feature type="compositionally biased region" description="Pro residues" evidence="1">
    <location>
        <begin position="163"/>
        <end position="180"/>
    </location>
</feature>